<proteinExistence type="predicted"/>
<dbReference type="OrthoDB" id="9795206at2"/>
<dbReference type="Gene3D" id="3.40.630.30">
    <property type="match status" value="1"/>
</dbReference>
<evidence type="ECO:0000259" key="1">
    <source>
        <dbReference type="PROSITE" id="PS51186"/>
    </source>
</evidence>
<evidence type="ECO:0000313" key="2">
    <source>
        <dbReference type="EMBL" id="KAB3531055.1"/>
    </source>
</evidence>
<dbReference type="SUPFAM" id="SSF55729">
    <property type="entry name" value="Acyl-CoA N-acyltransferases (Nat)"/>
    <property type="match status" value="1"/>
</dbReference>
<dbReference type="Pfam" id="PF13302">
    <property type="entry name" value="Acetyltransf_3"/>
    <property type="match status" value="1"/>
</dbReference>
<dbReference type="AlphaFoldDB" id="A0A6I0EW65"/>
<keyword evidence="3" id="KW-1185">Reference proteome</keyword>
<dbReference type="EMBL" id="WBZC01000061">
    <property type="protein sequence ID" value="KAB3531055.1"/>
    <property type="molecule type" value="Genomic_DNA"/>
</dbReference>
<dbReference type="GO" id="GO:1990189">
    <property type="term" value="F:protein N-terminal-serine acetyltransferase activity"/>
    <property type="evidence" value="ECO:0007669"/>
    <property type="project" value="TreeGrafter"/>
</dbReference>
<comment type="caution">
    <text evidence="2">The sequence shown here is derived from an EMBL/GenBank/DDBJ whole genome shotgun (WGS) entry which is preliminary data.</text>
</comment>
<feature type="domain" description="N-acetyltransferase" evidence="1">
    <location>
        <begin position="9"/>
        <end position="160"/>
    </location>
</feature>
<dbReference type="InterPro" id="IPR016181">
    <property type="entry name" value="Acyl_CoA_acyltransferase"/>
</dbReference>
<accession>A0A6I0EW65</accession>
<dbReference type="GO" id="GO:0008999">
    <property type="term" value="F:protein-N-terminal-alanine acetyltransferase activity"/>
    <property type="evidence" value="ECO:0007669"/>
    <property type="project" value="TreeGrafter"/>
</dbReference>
<dbReference type="PROSITE" id="PS51186">
    <property type="entry name" value="GNAT"/>
    <property type="match status" value="1"/>
</dbReference>
<dbReference type="InterPro" id="IPR000182">
    <property type="entry name" value="GNAT_dom"/>
</dbReference>
<dbReference type="CDD" id="cd04301">
    <property type="entry name" value="NAT_SF"/>
    <property type="match status" value="1"/>
</dbReference>
<dbReference type="GO" id="GO:0005737">
    <property type="term" value="C:cytoplasm"/>
    <property type="evidence" value="ECO:0007669"/>
    <property type="project" value="TreeGrafter"/>
</dbReference>
<dbReference type="RefSeq" id="WP_151862116.1">
    <property type="nucleotide sequence ID" value="NZ_WBZC01000061.1"/>
</dbReference>
<keyword evidence="2" id="KW-0808">Transferase</keyword>
<sequence>MIVLKGKKVTLKTFTRGEHHQFWQKYVADPGMDPEPYIYDKEHVDNRYDIITEKESWYPRVGVFLQDGTPIGELSFKRINYEKSQCELGIVLANDDYKGLGYGTEAFELAIDYIFNTLKLKNILADTMGSNVKMQKILKKFGFGLFNREGQYYDMGNRKEDKLNYKLSI</sequence>
<gene>
    <name evidence="2" type="ORF">F8154_13350</name>
</gene>
<name>A0A6I0EW65_9FIRM</name>
<dbReference type="PANTHER" id="PTHR43441">
    <property type="entry name" value="RIBOSOMAL-PROTEIN-SERINE ACETYLTRANSFERASE"/>
    <property type="match status" value="1"/>
</dbReference>
<protein>
    <submittedName>
        <fullName evidence="2">GNAT family N-acetyltransferase</fullName>
    </submittedName>
</protein>
<evidence type="ECO:0000313" key="3">
    <source>
        <dbReference type="Proteomes" id="UP000432715"/>
    </source>
</evidence>
<organism evidence="2 3">
    <name type="scientific">Alkaliphilus pronyensis</name>
    <dbReference type="NCBI Taxonomy" id="1482732"/>
    <lineage>
        <taxon>Bacteria</taxon>
        <taxon>Bacillati</taxon>
        <taxon>Bacillota</taxon>
        <taxon>Clostridia</taxon>
        <taxon>Peptostreptococcales</taxon>
        <taxon>Natronincolaceae</taxon>
        <taxon>Alkaliphilus</taxon>
    </lineage>
</organism>
<dbReference type="PANTHER" id="PTHR43441:SF2">
    <property type="entry name" value="FAMILY ACETYLTRANSFERASE, PUTATIVE (AFU_ORTHOLOGUE AFUA_7G00850)-RELATED"/>
    <property type="match status" value="1"/>
</dbReference>
<dbReference type="Proteomes" id="UP000432715">
    <property type="component" value="Unassembled WGS sequence"/>
</dbReference>
<reference evidence="2 3" key="1">
    <citation type="submission" date="2019-10" db="EMBL/GenBank/DDBJ databases">
        <title>Alkaliphilus serpentinus sp. nov. and Alkaliphilus pronyensis sp. nov., two novel anaerobic alkaliphilic species isolated from the serpentinized-hosted hydrothermal field of the Prony Bay (New Caledonia).</title>
        <authorList>
            <person name="Postec A."/>
        </authorList>
    </citation>
    <scope>NUCLEOTIDE SEQUENCE [LARGE SCALE GENOMIC DNA]</scope>
    <source>
        <strain evidence="2 3">LacV</strain>
    </source>
</reference>
<dbReference type="InterPro" id="IPR051908">
    <property type="entry name" value="Ribosomal_N-acetyltransferase"/>
</dbReference>